<dbReference type="InterPro" id="IPR029026">
    <property type="entry name" value="tRNA_m1G_MTases_N"/>
</dbReference>
<organism evidence="6 7">
    <name type="scientific">Rhinopithecimicrobium faecis</name>
    <dbReference type="NCBI Taxonomy" id="2820698"/>
    <lineage>
        <taxon>Bacteria</taxon>
        <taxon>Pseudomonadati</taxon>
        <taxon>Bacteroidota</taxon>
        <taxon>Sphingobacteriia</taxon>
        <taxon>Sphingobacteriales</taxon>
        <taxon>Sphingobacteriaceae</taxon>
        <taxon>Rhinopithecimicrobium</taxon>
    </lineage>
</organism>
<feature type="binding site" evidence="5">
    <location>
        <position position="73"/>
    </location>
    <ligand>
        <name>S-adenosyl-L-methionine</name>
        <dbReference type="ChEBI" id="CHEBI:59789"/>
    </ligand>
</feature>
<dbReference type="PANTHER" id="PTHR33603:SF1">
    <property type="entry name" value="RIBOSOMAL RNA LARGE SUBUNIT METHYLTRANSFERASE H"/>
    <property type="match status" value="1"/>
</dbReference>
<evidence type="ECO:0000313" key="6">
    <source>
        <dbReference type="EMBL" id="MBP3943896.1"/>
    </source>
</evidence>
<dbReference type="Proteomes" id="UP000679691">
    <property type="component" value="Unassembled WGS sequence"/>
</dbReference>
<keyword evidence="1 5" id="KW-0489">Methyltransferase</keyword>
<dbReference type="NCBIfam" id="NF000990">
    <property type="entry name" value="PRK00103.2-4"/>
    <property type="match status" value="1"/>
</dbReference>
<dbReference type="HAMAP" id="MF_00658">
    <property type="entry name" value="23SrRNA_methyltr_H"/>
    <property type="match status" value="1"/>
</dbReference>
<evidence type="ECO:0000256" key="1">
    <source>
        <dbReference type="ARBA" id="ARBA00022603"/>
    </source>
</evidence>
<evidence type="ECO:0000256" key="4">
    <source>
        <dbReference type="ARBA" id="ARBA00038303"/>
    </source>
</evidence>
<dbReference type="PIRSF" id="PIRSF004505">
    <property type="entry name" value="MT_bac"/>
    <property type="match status" value="1"/>
</dbReference>
<evidence type="ECO:0000256" key="5">
    <source>
        <dbReference type="HAMAP-Rule" id="MF_00658"/>
    </source>
</evidence>
<dbReference type="CDD" id="cd18081">
    <property type="entry name" value="RlmH-like"/>
    <property type="match status" value="1"/>
</dbReference>
<evidence type="ECO:0000313" key="7">
    <source>
        <dbReference type="Proteomes" id="UP000679691"/>
    </source>
</evidence>
<comment type="subcellular location">
    <subcellularLocation>
        <location evidence="5">Cytoplasm</location>
    </subcellularLocation>
</comment>
<reference evidence="6" key="1">
    <citation type="submission" date="2021-03" db="EMBL/GenBank/DDBJ databases">
        <authorList>
            <person name="Lu T."/>
            <person name="Wang Q."/>
            <person name="Han X."/>
        </authorList>
    </citation>
    <scope>NUCLEOTIDE SEQUENCE</scope>
    <source>
        <strain evidence="6">WQ 2009</strain>
    </source>
</reference>
<dbReference type="AlphaFoldDB" id="A0A8T4HCR7"/>
<dbReference type="RefSeq" id="WP_353547399.1">
    <property type="nucleotide sequence ID" value="NZ_JAGKSB010000011.1"/>
</dbReference>
<dbReference type="GO" id="GO:0005737">
    <property type="term" value="C:cytoplasm"/>
    <property type="evidence" value="ECO:0007669"/>
    <property type="project" value="UniProtKB-SubCell"/>
</dbReference>
<comment type="function">
    <text evidence="5">Specifically methylates the pseudouridine at position 1915 (m3Psi1915) in 23S rRNA.</text>
</comment>
<accession>A0A8T4HCR7</accession>
<keyword evidence="3 5" id="KW-0949">S-adenosyl-L-methionine</keyword>
<protein>
    <recommendedName>
        <fullName evidence="5">Ribosomal RNA large subunit methyltransferase H</fullName>
        <ecNumber evidence="5">2.1.1.177</ecNumber>
    </recommendedName>
    <alternativeName>
        <fullName evidence="5">23S rRNA (pseudouridine1915-N3)-methyltransferase</fullName>
    </alternativeName>
    <alternativeName>
        <fullName evidence="5">23S rRNA m3Psi1915 methyltransferase</fullName>
    </alternativeName>
    <alternativeName>
        <fullName evidence="5">rRNA (pseudouridine-N3-)-methyltransferase RlmH</fullName>
    </alternativeName>
</protein>
<feature type="binding site" evidence="5">
    <location>
        <position position="105"/>
    </location>
    <ligand>
        <name>S-adenosyl-L-methionine</name>
        <dbReference type="ChEBI" id="CHEBI:59789"/>
    </ligand>
</feature>
<keyword evidence="5" id="KW-0698">rRNA processing</keyword>
<dbReference type="InterPro" id="IPR029028">
    <property type="entry name" value="Alpha/beta_knot_MTases"/>
</dbReference>
<gene>
    <name evidence="5 6" type="primary">rlmH</name>
    <name evidence="6" type="ORF">J5U18_10005</name>
</gene>
<dbReference type="EC" id="2.1.1.177" evidence="5"/>
<comment type="similarity">
    <text evidence="4 5">Belongs to the RNA methyltransferase RlmH family.</text>
</comment>
<comment type="subunit">
    <text evidence="5">Homodimer.</text>
</comment>
<dbReference type="Gene3D" id="3.40.1280.10">
    <property type="match status" value="1"/>
</dbReference>
<proteinExistence type="inferred from homology"/>
<dbReference type="SUPFAM" id="SSF75217">
    <property type="entry name" value="alpha/beta knot"/>
    <property type="match status" value="1"/>
</dbReference>
<keyword evidence="2 5" id="KW-0808">Transferase</keyword>
<sequence length="157" mass="18410">MKISLVCIGKTDEKYLLEGIEKYMKRLKFYVNFTLVVIPDIKNVKNLSQEQQKEKEAQLILKHVQQTDTLILLDEHGKAYRSLEFSAYFEKALLNSVQHMIFVIGGPYGFDAQVYARANHKISLSNMTFSHQMIRLFFVEQVYRAFSIMKGEPYHHE</sequence>
<comment type="catalytic activity">
    <reaction evidence="5">
        <text>pseudouridine(1915) in 23S rRNA + S-adenosyl-L-methionine = N(3)-methylpseudouridine(1915) in 23S rRNA + S-adenosyl-L-homocysteine + H(+)</text>
        <dbReference type="Rhea" id="RHEA:42752"/>
        <dbReference type="Rhea" id="RHEA-COMP:10221"/>
        <dbReference type="Rhea" id="RHEA-COMP:10222"/>
        <dbReference type="ChEBI" id="CHEBI:15378"/>
        <dbReference type="ChEBI" id="CHEBI:57856"/>
        <dbReference type="ChEBI" id="CHEBI:59789"/>
        <dbReference type="ChEBI" id="CHEBI:65314"/>
        <dbReference type="ChEBI" id="CHEBI:74486"/>
        <dbReference type="EC" id="2.1.1.177"/>
    </reaction>
</comment>
<name>A0A8T4HCR7_9SPHI</name>
<evidence type="ECO:0000256" key="2">
    <source>
        <dbReference type="ARBA" id="ARBA00022679"/>
    </source>
</evidence>
<feature type="binding site" evidence="5">
    <location>
        <begin position="124"/>
        <end position="129"/>
    </location>
    <ligand>
        <name>S-adenosyl-L-methionine</name>
        <dbReference type="ChEBI" id="CHEBI:59789"/>
    </ligand>
</feature>
<keyword evidence="5" id="KW-0963">Cytoplasm</keyword>
<dbReference type="GO" id="GO:0070038">
    <property type="term" value="F:rRNA (pseudouridine-N3-)-methyltransferase activity"/>
    <property type="evidence" value="ECO:0007669"/>
    <property type="project" value="UniProtKB-UniRule"/>
</dbReference>
<dbReference type="EMBL" id="JAGKSB010000011">
    <property type="protein sequence ID" value="MBP3943896.1"/>
    <property type="molecule type" value="Genomic_DNA"/>
</dbReference>
<comment type="caution">
    <text evidence="6">The sequence shown here is derived from an EMBL/GenBank/DDBJ whole genome shotgun (WGS) entry which is preliminary data.</text>
</comment>
<keyword evidence="7" id="KW-1185">Reference proteome</keyword>
<dbReference type="Pfam" id="PF02590">
    <property type="entry name" value="SPOUT_MTase"/>
    <property type="match status" value="1"/>
</dbReference>
<evidence type="ECO:0000256" key="3">
    <source>
        <dbReference type="ARBA" id="ARBA00022691"/>
    </source>
</evidence>
<dbReference type="PANTHER" id="PTHR33603">
    <property type="entry name" value="METHYLTRANSFERASE"/>
    <property type="match status" value="1"/>
</dbReference>
<dbReference type="InterPro" id="IPR003742">
    <property type="entry name" value="RlmH-like"/>
</dbReference>